<sequence>MNIHAITIIIRDFQREIKTKGYEKTYSEAEYKTLVSFSKFLLDNGIDLTNLPNEKLSEISGIIYQMISNRHDENIVNRLVNDLRQKLTHLPKQIVEESKETITETIDEKTIEDIIKRRDELFSNKYTSVLEKLAQKIVLGKPKGTELAISRIISRLLGTTNIIDKILYCKTAVDLLPEAEKLIPHDLLEELRRYYAIAVVLKNSTRFYDGISERISMSLPFSQEEFKRYFEPMIKTRPHLLKYIPLTMYDEEEMKKHNESTYEIYRKIMYEGISFRSYVSLITALSYDAETVVNKIVNIILSNLRTVRYYLEKEFGYRV</sequence>
<protein>
    <submittedName>
        <fullName evidence="1">Uncharacterized protein</fullName>
    </submittedName>
</protein>
<reference evidence="1" key="1">
    <citation type="journal article" date="2020" name="mSystems">
        <title>Genome- and Community-Level Interaction Insights into Carbon Utilization and Element Cycling Functions of Hydrothermarchaeota in Hydrothermal Sediment.</title>
        <authorList>
            <person name="Zhou Z."/>
            <person name="Liu Y."/>
            <person name="Xu W."/>
            <person name="Pan J."/>
            <person name="Luo Z.H."/>
            <person name="Li M."/>
        </authorList>
    </citation>
    <scope>NUCLEOTIDE SEQUENCE [LARGE SCALE GENOMIC DNA]</scope>
    <source>
        <strain evidence="1">SpSt-638</strain>
    </source>
</reference>
<evidence type="ECO:0000313" key="1">
    <source>
        <dbReference type="EMBL" id="HGQ59812.1"/>
    </source>
</evidence>
<comment type="caution">
    <text evidence="1">The sequence shown here is derived from an EMBL/GenBank/DDBJ whole genome shotgun (WGS) entry which is preliminary data.</text>
</comment>
<dbReference type="AlphaFoldDB" id="A0A7J3KGV8"/>
<accession>A0A7J3KGV8</accession>
<proteinExistence type="predicted"/>
<gene>
    <name evidence="1" type="ORF">ENU09_03770</name>
</gene>
<organism evidence="1">
    <name type="scientific">Staphylothermus marinus</name>
    <dbReference type="NCBI Taxonomy" id="2280"/>
    <lineage>
        <taxon>Archaea</taxon>
        <taxon>Thermoproteota</taxon>
        <taxon>Thermoprotei</taxon>
        <taxon>Desulfurococcales</taxon>
        <taxon>Desulfurococcaceae</taxon>
        <taxon>Staphylothermus</taxon>
    </lineage>
</organism>
<dbReference type="EMBL" id="DTBE01000101">
    <property type="protein sequence ID" value="HGQ59812.1"/>
    <property type="molecule type" value="Genomic_DNA"/>
</dbReference>
<name>A0A7J3KGV8_STAMA</name>